<dbReference type="HOGENOM" id="CLU_031481_3_0_1"/>
<dbReference type="Proteomes" id="UP000008063">
    <property type="component" value="Unassembled WGS sequence"/>
</dbReference>
<sequence length="263" mass="29320">MADSMVETFEFDKKAPQCQEQSAGPQRVVNMMGAVMVHFLVAKQHKDDPILVQIAFQACLVLYLRWIIMAWIVGEPTYDRFLDSVYTKVRETEAQAVSGRWRALTRAHLQQLQREEPETLETLASSITNGLVDILVTAGCSAPINKIQEKLKTAFNTKIAVMVDLAIRLNRAIGEDITSGNMEVVAVSSAMPYDPAKMDNAYEDGQPQDSASIRVLCPTDLGLQRLSKVSMTGEDEWDTKMLLKPKVAIESVVDSLEDFVTHQ</sequence>
<dbReference type="OrthoDB" id="3222645at2759"/>
<dbReference type="EMBL" id="GL945499">
    <property type="protein sequence ID" value="EGN92777.1"/>
    <property type="molecule type" value="Genomic_DNA"/>
</dbReference>
<organism evidence="2">
    <name type="scientific">Serpula lacrymans var. lacrymans (strain S7.3)</name>
    <name type="common">Dry rot fungus</name>
    <dbReference type="NCBI Taxonomy" id="936435"/>
    <lineage>
        <taxon>Eukaryota</taxon>
        <taxon>Fungi</taxon>
        <taxon>Dikarya</taxon>
        <taxon>Basidiomycota</taxon>
        <taxon>Agaricomycotina</taxon>
        <taxon>Agaricomycetes</taxon>
        <taxon>Agaricomycetidae</taxon>
        <taxon>Boletales</taxon>
        <taxon>Coniophorineae</taxon>
        <taxon>Serpulaceae</taxon>
        <taxon>Serpula</taxon>
    </lineage>
</organism>
<dbReference type="OMA" id="ITMEIAG"/>
<gene>
    <name evidence="1" type="ORF">SERLA73DRAFT_190633</name>
</gene>
<accession>F8QG29</accession>
<dbReference type="InParanoid" id="F8QG29"/>
<name>F8QG29_SERL3</name>
<evidence type="ECO:0000313" key="2">
    <source>
        <dbReference type="Proteomes" id="UP000008063"/>
    </source>
</evidence>
<dbReference type="AlphaFoldDB" id="F8QG29"/>
<reference evidence="2" key="1">
    <citation type="journal article" date="2011" name="Science">
        <title>The plant cell wall-decomposing machinery underlies the functional diversity of forest fungi.</title>
        <authorList>
            <person name="Eastwood D.C."/>
            <person name="Floudas D."/>
            <person name="Binder M."/>
            <person name="Majcherczyk A."/>
            <person name="Schneider P."/>
            <person name="Aerts A."/>
            <person name="Asiegbu F.O."/>
            <person name="Baker S.E."/>
            <person name="Barry K."/>
            <person name="Bendiksby M."/>
            <person name="Blumentritt M."/>
            <person name="Coutinho P.M."/>
            <person name="Cullen D."/>
            <person name="de Vries R.P."/>
            <person name="Gathman A."/>
            <person name="Goodell B."/>
            <person name="Henrissat B."/>
            <person name="Ihrmark K."/>
            <person name="Kauserud H."/>
            <person name="Kohler A."/>
            <person name="LaButti K."/>
            <person name="Lapidus A."/>
            <person name="Lavin J.L."/>
            <person name="Lee Y.-H."/>
            <person name="Lindquist E."/>
            <person name="Lilly W."/>
            <person name="Lucas S."/>
            <person name="Morin E."/>
            <person name="Murat C."/>
            <person name="Oguiza J.A."/>
            <person name="Park J."/>
            <person name="Pisabarro A.G."/>
            <person name="Riley R."/>
            <person name="Rosling A."/>
            <person name="Salamov A."/>
            <person name="Schmidt O."/>
            <person name="Schmutz J."/>
            <person name="Skrede I."/>
            <person name="Stenlid J."/>
            <person name="Wiebenga A."/>
            <person name="Xie X."/>
            <person name="Kuees U."/>
            <person name="Hibbett D.S."/>
            <person name="Hoffmeister D."/>
            <person name="Hoegberg N."/>
            <person name="Martin F."/>
            <person name="Grigoriev I.V."/>
            <person name="Watkinson S.C."/>
        </authorList>
    </citation>
    <scope>NUCLEOTIDE SEQUENCE [LARGE SCALE GENOMIC DNA]</scope>
    <source>
        <strain evidence="2">strain S7.3</strain>
    </source>
</reference>
<protein>
    <submittedName>
        <fullName evidence="1">Uncharacterized protein</fullName>
    </submittedName>
</protein>
<keyword evidence="2" id="KW-1185">Reference proteome</keyword>
<proteinExistence type="predicted"/>
<evidence type="ECO:0000313" key="1">
    <source>
        <dbReference type="EMBL" id="EGN92777.1"/>
    </source>
</evidence>